<dbReference type="Pfam" id="PF03717">
    <property type="entry name" value="PBP_dimer"/>
    <property type="match status" value="1"/>
</dbReference>
<dbReference type="Gene3D" id="3.40.710.10">
    <property type="entry name" value="DD-peptidase/beta-lactamase superfamily"/>
    <property type="match status" value="1"/>
</dbReference>
<dbReference type="Gene3D" id="3.90.1310.10">
    <property type="entry name" value="Penicillin-binding protein 2a (Domain 2)"/>
    <property type="match status" value="1"/>
</dbReference>
<evidence type="ECO:0000256" key="1">
    <source>
        <dbReference type="ARBA" id="ARBA00004167"/>
    </source>
</evidence>
<evidence type="ECO:0000259" key="11">
    <source>
        <dbReference type="Pfam" id="PF00905"/>
    </source>
</evidence>
<evidence type="ECO:0000256" key="8">
    <source>
        <dbReference type="ARBA" id="ARBA00023136"/>
    </source>
</evidence>
<dbReference type="InterPro" id="IPR036138">
    <property type="entry name" value="PBP_dimer_sf"/>
</dbReference>
<reference evidence="13 14" key="1">
    <citation type="journal article" date="2016" name="Nat. Commun.">
        <title>Thousands of microbial genomes shed light on interconnected biogeochemical processes in an aquifer system.</title>
        <authorList>
            <person name="Anantharaman K."/>
            <person name="Brown C.T."/>
            <person name="Hug L.A."/>
            <person name="Sharon I."/>
            <person name="Castelle C.J."/>
            <person name="Probst A.J."/>
            <person name="Thomas B.C."/>
            <person name="Singh A."/>
            <person name="Wilkins M.J."/>
            <person name="Karaoz U."/>
            <person name="Brodie E.L."/>
            <person name="Williams K.H."/>
            <person name="Hubbard S.S."/>
            <person name="Banfield J.F."/>
        </authorList>
    </citation>
    <scope>NUCLEOTIDE SEQUENCE [LARGE SCALE GENOMIC DNA]</scope>
</reference>
<feature type="transmembrane region" description="Helical" evidence="10">
    <location>
        <begin position="49"/>
        <end position="69"/>
    </location>
</feature>
<dbReference type="AlphaFoldDB" id="A0A1F6Y0J4"/>
<evidence type="ECO:0000256" key="10">
    <source>
        <dbReference type="SAM" id="Phobius"/>
    </source>
</evidence>
<dbReference type="InterPro" id="IPR012338">
    <property type="entry name" value="Beta-lactam/transpept-like"/>
</dbReference>
<dbReference type="PANTHER" id="PTHR30627">
    <property type="entry name" value="PEPTIDOGLYCAN D,D-TRANSPEPTIDASE"/>
    <property type="match status" value="1"/>
</dbReference>
<dbReference type="GO" id="GO:0008658">
    <property type="term" value="F:penicillin binding"/>
    <property type="evidence" value="ECO:0007669"/>
    <property type="project" value="InterPro"/>
</dbReference>
<evidence type="ECO:0000256" key="4">
    <source>
        <dbReference type="ARBA" id="ARBA00022692"/>
    </source>
</evidence>
<evidence type="ECO:0000256" key="2">
    <source>
        <dbReference type="ARBA" id="ARBA00004236"/>
    </source>
</evidence>
<evidence type="ECO:0000256" key="3">
    <source>
        <dbReference type="ARBA" id="ARBA00022475"/>
    </source>
</evidence>
<keyword evidence="5" id="KW-0133">Cell shape</keyword>
<proteinExistence type="predicted"/>
<evidence type="ECO:0000256" key="6">
    <source>
        <dbReference type="ARBA" id="ARBA00022984"/>
    </source>
</evidence>
<evidence type="ECO:0000256" key="7">
    <source>
        <dbReference type="ARBA" id="ARBA00022989"/>
    </source>
</evidence>
<comment type="subcellular location">
    <subcellularLocation>
        <location evidence="2">Cell membrane</location>
    </subcellularLocation>
    <subcellularLocation>
        <location evidence="1">Membrane</location>
        <topology evidence="1">Single-pass membrane protein</topology>
    </subcellularLocation>
</comment>
<evidence type="ECO:0000313" key="13">
    <source>
        <dbReference type="EMBL" id="OGI99899.1"/>
    </source>
</evidence>
<dbReference type="SUPFAM" id="SSF56519">
    <property type="entry name" value="Penicillin binding protein dimerisation domain"/>
    <property type="match status" value="1"/>
</dbReference>
<organism evidence="13 14">
    <name type="scientific">Candidatus Nomurabacteria bacterium RIFCSPLOWO2_02_FULL_40_10</name>
    <dbReference type="NCBI Taxonomy" id="1801786"/>
    <lineage>
        <taxon>Bacteria</taxon>
        <taxon>Candidatus Nomuraibacteriota</taxon>
    </lineage>
</organism>
<evidence type="ECO:0000313" key="14">
    <source>
        <dbReference type="Proteomes" id="UP000176479"/>
    </source>
</evidence>
<evidence type="ECO:0008006" key="15">
    <source>
        <dbReference type="Google" id="ProtNLM"/>
    </source>
</evidence>
<dbReference type="EMBL" id="MFVK01000006">
    <property type="protein sequence ID" value="OGI99899.1"/>
    <property type="molecule type" value="Genomic_DNA"/>
</dbReference>
<keyword evidence="6" id="KW-0573">Peptidoglycan synthesis</keyword>
<keyword evidence="8 10" id="KW-0472">Membrane</keyword>
<protein>
    <recommendedName>
        <fullName evidence="15">Penicillin-binding protein 2</fullName>
    </recommendedName>
</protein>
<comment type="caution">
    <text evidence="13">The sequence shown here is derived from an EMBL/GenBank/DDBJ whole genome shotgun (WGS) entry which is preliminary data.</text>
</comment>
<sequence>MTFRKFKKNRTKTNFIEPDEIFLDSKNIQNFDRQQFEGRIEKPIPKKTINFLGIFFLCMILIFGIRLIYLQIQNGDTYRKRSENNILKKATIFTERGIIYDRNGRELAWNKKSEDLSMLYTRAYLSPGFSHVLGYVSYPTKDSQGNYWQEDFEGKDGLEKEYDKNIKGENGSKIIEIDAKGVIHSENIINSPKKGNDLKTTIDSRIQTQLFNFIKNLSKDNGFGGGAGVIMDAQNGEIIASVSFPEYNSEILSLGKDENKINEYLTDKKKPFLDRTVSGLYTPGSIMKPFFSLGALTEDIIDPYKKILSTGSISIPNPYFPDQKSVFKDWRVNGWTDMAQALAVSSDIYFYAVGGGFEDQRGLGIENIGKYTRLFGIAEKTGVDLPDETSGTIPSPLWKAQNFKTDSTWRIGDTYNTAIGQYGFQVTLMEMARATGAIASFGKLVTPHFILGDRGMEEKKEIVDIKKEYFDVAHNGMRQAVTYGTAVALNVPYAQVAAKTGTAQLGVGNTKVNSWVIGFFPYENPKYVFTVMMEAGPKTNSVSASTVMRQLLDWMSIYTPEYFK</sequence>
<feature type="domain" description="Penicillin-binding protein dimerisation" evidence="12">
    <location>
        <begin position="121"/>
        <end position="185"/>
    </location>
</feature>
<dbReference type="PANTHER" id="PTHR30627:SF2">
    <property type="entry name" value="PEPTIDOGLYCAN D,D-TRANSPEPTIDASE MRDA"/>
    <property type="match status" value="1"/>
</dbReference>
<dbReference type="Proteomes" id="UP000176479">
    <property type="component" value="Unassembled WGS sequence"/>
</dbReference>
<dbReference type="SUPFAM" id="SSF56601">
    <property type="entry name" value="beta-lactamase/transpeptidase-like"/>
    <property type="match status" value="1"/>
</dbReference>
<keyword evidence="7 10" id="KW-1133">Transmembrane helix</keyword>
<accession>A0A1F6Y0J4</accession>
<evidence type="ECO:0000256" key="9">
    <source>
        <dbReference type="ARBA" id="ARBA00023316"/>
    </source>
</evidence>
<dbReference type="Pfam" id="PF00905">
    <property type="entry name" value="Transpeptidase"/>
    <property type="match status" value="1"/>
</dbReference>
<keyword evidence="3" id="KW-1003">Cell membrane</keyword>
<keyword evidence="4 10" id="KW-0812">Transmembrane</keyword>
<dbReference type="InterPro" id="IPR050515">
    <property type="entry name" value="Beta-lactam/transpept"/>
</dbReference>
<dbReference type="GO" id="GO:0071555">
    <property type="term" value="P:cell wall organization"/>
    <property type="evidence" value="ECO:0007669"/>
    <property type="project" value="TreeGrafter"/>
</dbReference>
<feature type="domain" description="Penicillin-binding protein transpeptidase" evidence="11">
    <location>
        <begin position="226"/>
        <end position="552"/>
    </location>
</feature>
<keyword evidence="9" id="KW-0961">Cell wall biogenesis/degradation</keyword>
<dbReference type="InterPro" id="IPR001460">
    <property type="entry name" value="PCN-bd_Tpept"/>
</dbReference>
<dbReference type="InterPro" id="IPR005311">
    <property type="entry name" value="PBP_dimer"/>
</dbReference>
<evidence type="ECO:0000259" key="12">
    <source>
        <dbReference type="Pfam" id="PF03717"/>
    </source>
</evidence>
<evidence type="ECO:0000256" key="5">
    <source>
        <dbReference type="ARBA" id="ARBA00022960"/>
    </source>
</evidence>
<name>A0A1F6Y0J4_9BACT</name>
<gene>
    <name evidence="13" type="ORF">A3H53_02625</name>
</gene>
<dbReference type="GO" id="GO:0005886">
    <property type="term" value="C:plasma membrane"/>
    <property type="evidence" value="ECO:0007669"/>
    <property type="project" value="TreeGrafter"/>
</dbReference>